<dbReference type="EMBL" id="JAFEKC020000001">
    <property type="protein sequence ID" value="KAK0517116.1"/>
    <property type="molecule type" value="Genomic_DNA"/>
</dbReference>
<evidence type="ECO:0000313" key="2">
    <source>
        <dbReference type="EMBL" id="KAK0517116.1"/>
    </source>
</evidence>
<dbReference type="AlphaFoldDB" id="A0AA39RB43"/>
<evidence type="ECO:0000313" key="3">
    <source>
        <dbReference type="Proteomes" id="UP001166286"/>
    </source>
</evidence>
<sequence length="616" mass="67667">MAPAVLAGSLATIIELADNPPERLPQSATQLVQQPLTLYIARVPGSRDVFLTTIKPQEKVVTASDVQSSLYYVHVDSPEDYKLLESSDPEEDEPLADAKSYPTLNKQTSVRRKALPRNPNPTQGHRPEPPPRVYQHTQAHNNNAVNGNFQVGRKPIGAVKEPATSGWEQVPALPERKVLGPRPMNQQDYTSHTPALQNVPARQNIDLRRWSEQPAVTPPRLPPRTYSQIGNGTPAVRLMENRHPQLQTMAEDQYSTEHGWEWEKKWQDQRMSDDISGNDGLSYIDSQPTENVGDGSLSLIRRYNGEQWNVGKISNTNARSAAEGIANPGAGISVAILTPGYAKFSDREASISGMQSNLEISHGPSSLLGSKSDASSSSHEDQAAFRRHLRLSGHMKRPDQRRRQESTNSMFMQEARPSFDSGIGSQHSDGPSSPAILASEQDTPSLKRFVLQSPWDGTCEFSAGIAGRSLKCKHSYRSTDPRYGPSMHSATVSELRFNLPSSKAFGSPNPKSSIPGTPREAKRSSIFSSHRKKNSSSSLQTPNATSLSEANGYFGSKIELEDRLDLALGQEHAGGGFGGKQAKLGKLIIENEGLLMLDLVVAANMALWWRVYEKVM</sequence>
<dbReference type="Proteomes" id="UP001166286">
    <property type="component" value="Unassembled WGS sequence"/>
</dbReference>
<name>A0AA39RB43_9LECA</name>
<gene>
    <name evidence="2" type="ORF">JMJ35_000271</name>
</gene>
<feature type="region of interest" description="Disordered" evidence="1">
    <location>
        <begin position="84"/>
        <end position="133"/>
    </location>
</feature>
<feature type="compositionally biased region" description="Basic and acidic residues" evidence="1">
    <location>
        <begin position="396"/>
        <end position="405"/>
    </location>
</feature>
<accession>A0AA39RB43</accession>
<reference evidence="2" key="1">
    <citation type="submission" date="2023-03" db="EMBL/GenBank/DDBJ databases">
        <title>Complete genome of Cladonia borealis.</title>
        <authorList>
            <person name="Park H."/>
        </authorList>
    </citation>
    <scope>NUCLEOTIDE SEQUENCE</scope>
    <source>
        <strain evidence="2">ANT050790</strain>
    </source>
</reference>
<proteinExistence type="predicted"/>
<evidence type="ECO:0000256" key="1">
    <source>
        <dbReference type="SAM" id="MobiDB-lite"/>
    </source>
</evidence>
<protein>
    <submittedName>
        <fullName evidence="2">Uncharacterized protein</fullName>
    </submittedName>
</protein>
<keyword evidence="3" id="KW-1185">Reference proteome</keyword>
<feature type="compositionally biased region" description="Basic residues" evidence="1">
    <location>
        <begin position="385"/>
        <end position="395"/>
    </location>
</feature>
<organism evidence="2 3">
    <name type="scientific">Cladonia borealis</name>
    <dbReference type="NCBI Taxonomy" id="184061"/>
    <lineage>
        <taxon>Eukaryota</taxon>
        <taxon>Fungi</taxon>
        <taxon>Dikarya</taxon>
        <taxon>Ascomycota</taxon>
        <taxon>Pezizomycotina</taxon>
        <taxon>Lecanoromycetes</taxon>
        <taxon>OSLEUM clade</taxon>
        <taxon>Lecanoromycetidae</taxon>
        <taxon>Lecanorales</taxon>
        <taxon>Lecanorineae</taxon>
        <taxon>Cladoniaceae</taxon>
        <taxon>Cladonia</taxon>
    </lineage>
</organism>
<feature type="region of interest" description="Disordered" evidence="1">
    <location>
        <begin position="362"/>
        <end position="438"/>
    </location>
</feature>
<feature type="region of interest" description="Disordered" evidence="1">
    <location>
        <begin position="501"/>
        <end position="545"/>
    </location>
</feature>
<feature type="compositionally biased region" description="Low complexity" evidence="1">
    <location>
        <begin position="365"/>
        <end position="377"/>
    </location>
</feature>
<comment type="caution">
    <text evidence="2">The sequence shown here is derived from an EMBL/GenBank/DDBJ whole genome shotgun (WGS) entry which is preliminary data.</text>
</comment>